<accession>A0A0E9VF77</accession>
<organism evidence="1">
    <name type="scientific">Anguilla anguilla</name>
    <name type="common">European freshwater eel</name>
    <name type="synonym">Muraena anguilla</name>
    <dbReference type="NCBI Taxonomy" id="7936"/>
    <lineage>
        <taxon>Eukaryota</taxon>
        <taxon>Metazoa</taxon>
        <taxon>Chordata</taxon>
        <taxon>Craniata</taxon>
        <taxon>Vertebrata</taxon>
        <taxon>Euteleostomi</taxon>
        <taxon>Actinopterygii</taxon>
        <taxon>Neopterygii</taxon>
        <taxon>Teleostei</taxon>
        <taxon>Anguilliformes</taxon>
        <taxon>Anguillidae</taxon>
        <taxon>Anguilla</taxon>
    </lineage>
</organism>
<evidence type="ECO:0000313" key="1">
    <source>
        <dbReference type="EMBL" id="JAH76754.1"/>
    </source>
</evidence>
<dbReference type="AlphaFoldDB" id="A0A0E9VF77"/>
<dbReference type="PROSITE" id="PS51257">
    <property type="entry name" value="PROKAR_LIPOPROTEIN"/>
    <property type="match status" value="1"/>
</dbReference>
<reference evidence="1" key="1">
    <citation type="submission" date="2014-11" db="EMBL/GenBank/DDBJ databases">
        <authorList>
            <person name="Amaro Gonzalez C."/>
        </authorList>
    </citation>
    <scope>NUCLEOTIDE SEQUENCE</scope>
</reference>
<dbReference type="EMBL" id="GBXM01031823">
    <property type="protein sequence ID" value="JAH76754.1"/>
    <property type="molecule type" value="Transcribed_RNA"/>
</dbReference>
<proteinExistence type="predicted"/>
<sequence>MKVPKRNYKLKGFYIVVLSAVSCSN</sequence>
<protein>
    <submittedName>
        <fullName evidence="1">Uncharacterized protein</fullName>
    </submittedName>
</protein>
<reference evidence="1" key="2">
    <citation type="journal article" date="2015" name="Fish Shellfish Immunol.">
        <title>Early steps in the European eel (Anguilla anguilla)-Vibrio vulnificus interaction in the gills: Role of the RtxA13 toxin.</title>
        <authorList>
            <person name="Callol A."/>
            <person name="Pajuelo D."/>
            <person name="Ebbesson L."/>
            <person name="Teles M."/>
            <person name="MacKenzie S."/>
            <person name="Amaro C."/>
        </authorList>
    </citation>
    <scope>NUCLEOTIDE SEQUENCE</scope>
</reference>
<name>A0A0E9VF77_ANGAN</name>